<keyword evidence="1" id="KW-0472">Membrane</keyword>
<evidence type="ECO:0000256" key="1">
    <source>
        <dbReference type="SAM" id="Phobius"/>
    </source>
</evidence>
<dbReference type="AlphaFoldDB" id="T0QDB7"/>
<dbReference type="OrthoDB" id="10481103at2759"/>
<evidence type="ECO:0000313" key="2">
    <source>
        <dbReference type="EMBL" id="EQC31550.1"/>
    </source>
</evidence>
<gene>
    <name evidence="2" type="ORF">SDRG_10722</name>
</gene>
<dbReference type="RefSeq" id="XP_008614949.1">
    <property type="nucleotide sequence ID" value="XM_008616727.1"/>
</dbReference>
<feature type="transmembrane region" description="Helical" evidence="1">
    <location>
        <begin position="69"/>
        <end position="93"/>
    </location>
</feature>
<dbReference type="OMA" id="MARSHHA"/>
<dbReference type="Proteomes" id="UP000030762">
    <property type="component" value="Unassembled WGS sequence"/>
</dbReference>
<keyword evidence="3" id="KW-1185">Reference proteome</keyword>
<dbReference type="EMBL" id="JH767168">
    <property type="protein sequence ID" value="EQC31550.1"/>
    <property type="molecule type" value="Genomic_DNA"/>
</dbReference>
<dbReference type="InParanoid" id="T0QDB7"/>
<evidence type="ECO:0008006" key="4">
    <source>
        <dbReference type="Google" id="ProtNLM"/>
    </source>
</evidence>
<proteinExistence type="predicted"/>
<name>T0QDB7_SAPDV</name>
<dbReference type="VEuPathDB" id="FungiDB:SDRG_10722"/>
<keyword evidence="1" id="KW-1133">Transmembrane helix</keyword>
<organism evidence="2 3">
    <name type="scientific">Saprolegnia diclina (strain VS20)</name>
    <dbReference type="NCBI Taxonomy" id="1156394"/>
    <lineage>
        <taxon>Eukaryota</taxon>
        <taxon>Sar</taxon>
        <taxon>Stramenopiles</taxon>
        <taxon>Oomycota</taxon>
        <taxon>Saprolegniomycetes</taxon>
        <taxon>Saprolegniales</taxon>
        <taxon>Saprolegniaceae</taxon>
        <taxon>Saprolegnia</taxon>
    </lineage>
</organism>
<reference evidence="2 3" key="1">
    <citation type="submission" date="2012-04" db="EMBL/GenBank/DDBJ databases">
        <title>The Genome Sequence of Saprolegnia declina VS20.</title>
        <authorList>
            <consortium name="The Broad Institute Genome Sequencing Platform"/>
            <person name="Russ C."/>
            <person name="Nusbaum C."/>
            <person name="Tyler B."/>
            <person name="van West P."/>
            <person name="Dieguez-Uribeondo J."/>
            <person name="de Bruijn I."/>
            <person name="Tripathy S."/>
            <person name="Jiang R."/>
            <person name="Young S.K."/>
            <person name="Zeng Q."/>
            <person name="Gargeya S."/>
            <person name="Fitzgerald M."/>
            <person name="Haas B."/>
            <person name="Abouelleil A."/>
            <person name="Alvarado L."/>
            <person name="Arachchi H.M."/>
            <person name="Berlin A."/>
            <person name="Chapman S.B."/>
            <person name="Goldberg J."/>
            <person name="Griggs A."/>
            <person name="Gujja S."/>
            <person name="Hansen M."/>
            <person name="Howarth C."/>
            <person name="Imamovic A."/>
            <person name="Larimer J."/>
            <person name="McCowen C."/>
            <person name="Montmayeur A."/>
            <person name="Murphy C."/>
            <person name="Neiman D."/>
            <person name="Pearson M."/>
            <person name="Priest M."/>
            <person name="Roberts A."/>
            <person name="Saif S."/>
            <person name="Shea T."/>
            <person name="Sisk P."/>
            <person name="Sykes S."/>
            <person name="Wortman J."/>
            <person name="Nusbaum C."/>
            <person name="Birren B."/>
        </authorList>
    </citation>
    <scope>NUCLEOTIDE SEQUENCE [LARGE SCALE GENOMIC DNA]</scope>
    <source>
        <strain evidence="2 3">VS20</strain>
    </source>
</reference>
<dbReference type="GeneID" id="19951449"/>
<evidence type="ECO:0000313" key="3">
    <source>
        <dbReference type="Proteomes" id="UP000030762"/>
    </source>
</evidence>
<sequence>MSNDSLFGIDVPTPDLQWLLAHYNGFVRCNSSAGSNAQEDSADALGSSAGSALSQNVNQLSARSHPTSAVSITFIAIAVVGFVAAAIFTIVYVRKRRSEMNLVVLEEAKVVDPSDQEALFLECATADRVPMAQKIDF</sequence>
<keyword evidence="1" id="KW-0812">Transmembrane</keyword>
<accession>T0QDB7</accession>
<protein>
    <recommendedName>
        <fullName evidence="4">Transmembrane protein</fullName>
    </recommendedName>
</protein>